<dbReference type="OrthoDB" id="41905at2759"/>
<sequence length="458" mass="51880">GANVLPFHVDVRDDGSYSILVNNVTWLNSGDTAFISNRKTYSTSDKTLKITYSNTSQGSDPFGPWRSYSFIYQFGDSYVNATIQTYTDPSLPAAIFHQQYLRDTENTSTNSANNVISKFPSFLLGGQRGVDLGYLAFGGNMAGYSSMSRGRFVQNASFPTGIQGGPLVIFDESSNAIVISPKSAFMAASSSIDAQKQVNWGIMGEVNQVPSGYSSQYIVFFSNKGINQAIQGWGKYLTTLYQKSRDPRDNDLTIQYVGYWTDNGAYYYYKTETGRITNYEDTILDTVDYINNLGVPFKYLQYDSWWYPKGRIQGVDTWTAKPDIFPHGFKYISDKTKLPIGCHNRYWDAETKYAKYNGGKYNFIRDTKTGYAVPDDAKFWVDLFNETQNWGDFILYEQDWLDRETDNNAILQNNLTTGQRWLLQMGEAAAKFGTINIQYCMSYGRHILQALEIPAVTQ</sequence>
<feature type="non-terminal residue" evidence="6">
    <location>
        <position position="1"/>
    </location>
</feature>
<dbReference type="GO" id="GO:0004521">
    <property type="term" value="F:RNA endonuclease activity"/>
    <property type="evidence" value="ECO:0007669"/>
    <property type="project" value="InterPro"/>
</dbReference>
<feature type="non-terminal residue" evidence="6">
    <location>
        <position position="458"/>
    </location>
</feature>
<organism evidence="6 7">
    <name type="scientific">Candidula unifasciata</name>
    <dbReference type="NCBI Taxonomy" id="100452"/>
    <lineage>
        <taxon>Eukaryota</taxon>
        <taxon>Metazoa</taxon>
        <taxon>Spiralia</taxon>
        <taxon>Lophotrochozoa</taxon>
        <taxon>Mollusca</taxon>
        <taxon>Gastropoda</taxon>
        <taxon>Heterobranchia</taxon>
        <taxon>Euthyneura</taxon>
        <taxon>Panpulmonata</taxon>
        <taxon>Eupulmonata</taxon>
        <taxon>Stylommatophora</taxon>
        <taxon>Helicina</taxon>
        <taxon>Helicoidea</taxon>
        <taxon>Geomitridae</taxon>
        <taxon>Candidula</taxon>
    </lineage>
</organism>
<keyword evidence="7" id="KW-1185">Reference proteome</keyword>
<dbReference type="AlphaFoldDB" id="A0A8S3YH21"/>
<accession>A0A8S3YH21</accession>
<evidence type="ECO:0000256" key="3">
    <source>
        <dbReference type="ARBA" id="ARBA00022692"/>
    </source>
</evidence>
<dbReference type="InterPro" id="IPR026770">
    <property type="entry name" value="RNase_K"/>
</dbReference>
<comment type="subcellular location">
    <subcellularLocation>
        <location evidence="1">Membrane</location>
        <topology evidence="1">Multi-pass membrane protein</topology>
    </subcellularLocation>
</comment>
<evidence type="ECO:0000256" key="5">
    <source>
        <dbReference type="ARBA" id="ARBA00023136"/>
    </source>
</evidence>
<gene>
    <name evidence="6" type="ORF">CUNI_LOCUS1925</name>
</gene>
<comment type="caution">
    <text evidence="6">The sequence shown here is derived from an EMBL/GenBank/DDBJ whole genome shotgun (WGS) entry which is preliminary data.</text>
</comment>
<keyword evidence="5" id="KW-0472">Membrane</keyword>
<evidence type="ECO:0000313" key="7">
    <source>
        <dbReference type="Proteomes" id="UP000678393"/>
    </source>
</evidence>
<evidence type="ECO:0000313" key="6">
    <source>
        <dbReference type="EMBL" id="CAG5116367.1"/>
    </source>
</evidence>
<dbReference type="Proteomes" id="UP000678393">
    <property type="component" value="Unassembled WGS sequence"/>
</dbReference>
<dbReference type="InterPro" id="IPR017853">
    <property type="entry name" value="GH"/>
</dbReference>
<keyword evidence="3" id="KW-0812">Transmembrane</keyword>
<evidence type="ECO:0000256" key="1">
    <source>
        <dbReference type="ARBA" id="ARBA00004141"/>
    </source>
</evidence>
<comment type="similarity">
    <text evidence="2">Belongs to the RNase K family.</text>
</comment>
<reference evidence="6" key="1">
    <citation type="submission" date="2021-04" db="EMBL/GenBank/DDBJ databases">
        <authorList>
            <consortium name="Molecular Ecology Group"/>
        </authorList>
    </citation>
    <scope>NUCLEOTIDE SEQUENCE</scope>
</reference>
<dbReference type="EMBL" id="CAJHNH020000244">
    <property type="protein sequence ID" value="CAG5116367.1"/>
    <property type="molecule type" value="Genomic_DNA"/>
</dbReference>
<proteinExistence type="inferred from homology"/>
<dbReference type="PANTHER" id="PTHR31733">
    <property type="entry name" value="RIBONUCLEASE KAPPA"/>
    <property type="match status" value="1"/>
</dbReference>
<name>A0A8S3YH21_9EUPU</name>
<protein>
    <submittedName>
        <fullName evidence="6">Uncharacterized protein</fullName>
    </submittedName>
</protein>
<dbReference type="GO" id="GO:0016020">
    <property type="term" value="C:membrane"/>
    <property type="evidence" value="ECO:0007669"/>
    <property type="project" value="UniProtKB-SubCell"/>
</dbReference>
<evidence type="ECO:0000256" key="4">
    <source>
        <dbReference type="ARBA" id="ARBA00022989"/>
    </source>
</evidence>
<keyword evidence="4" id="KW-1133">Transmembrane helix</keyword>
<evidence type="ECO:0000256" key="2">
    <source>
        <dbReference type="ARBA" id="ARBA00008458"/>
    </source>
</evidence>
<dbReference type="SUPFAM" id="SSF51445">
    <property type="entry name" value="(Trans)glycosidases"/>
    <property type="match status" value="1"/>
</dbReference>